<evidence type="ECO:0008006" key="4">
    <source>
        <dbReference type="Google" id="ProtNLM"/>
    </source>
</evidence>
<dbReference type="InterPro" id="IPR013078">
    <property type="entry name" value="His_Pase_superF_clade-1"/>
</dbReference>
<gene>
    <name evidence="2" type="ORF">JMJ35_002059</name>
</gene>
<sequence length="355" mass="39564">MFPPYSSLLAAAMTACALQVTIADSPSPNNAYINYTTITGYFLQDEPSTNSTTFDFMTTNFGLINRTYPADNSALKNLTQWQRFEHQVYQLNRQAPRGTEYKLLYMGRHGDGYHNDAQAYYGTPAWNCYYSELDGNAAVTWADAHLSPLGVTQALAVNAFWASEIEYQKIPTPQSYYTSPLTRCLQTANYTFNGLNVRAVHPFVPEVKEYFRETISGHTCDRRSNESYIHDSFPTYKIEPGFTFNDELWEALRGETNDDQDIRSKKVLDQVFSTDRSTFISITSHSGEIGSILRVVGHQVFGLNTGAAIPVLVKAQIIDGSAPTTAFEPFTALCTCTSPPPMTATTSMCSYPTST</sequence>
<protein>
    <recommendedName>
        <fullName evidence="4">GPI anchored protein</fullName>
    </recommendedName>
</protein>
<dbReference type="GO" id="GO:0005737">
    <property type="term" value="C:cytoplasm"/>
    <property type="evidence" value="ECO:0007669"/>
    <property type="project" value="TreeGrafter"/>
</dbReference>
<feature type="chain" id="PRO_5041214363" description="GPI anchored protein" evidence="1">
    <location>
        <begin position="24"/>
        <end position="355"/>
    </location>
</feature>
<feature type="signal peptide" evidence="1">
    <location>
        <begin position="1"/>
        <end position="23"/>
    </location>
</feature>
<proteinExistence type="predicted"/>
<dbReference type="CDD" id="cd07040">
    <property type="entry name" value="HP"/>
    <property type="match status" value="1"/>
</dbReference>
<dbReference type="InterPro" id="IPR050275">
    <property type="entry name" value="PGM_Phosphatase"/>
</dbReference>
<name>A0AA39R725_9LECA</name>
<reference evidence="2" key="1">
    <citation type="submission" date="2023-03" db="EMBL/GenBank/DDBJ databases">
        <title>Complete genome of Cladonia borealis.</title>
        <authorList>
            <person name="Park H."/>
        </authorList>
    </citation>
    <scope>NUCLEOTIDE SEQUENCE</scope>
    <source>
        <strain evidence="2">ANT050790</strain>
    </source>
</reference>
<keyword evidence="3" id="KW-1185">Reference proteome</keyword>
<evidence type="ECO:0000313" key="2">
    <source>
        <dbReference type="EMBL" id="KAK0516025.1"/>
    </source>
</evidence>
<dbReference type="AlphaFoldDB" id="A0AA39R725"/>
<organism evidence="2 3">
    <name type="scientific">Cladonia borealis</name>
    <dbReference type="NCBI Taxonomy" id="184061"/>
    <lineage>
        <taxon>Eukaryota</taxon>
        <taxon>Fungi</taxon>
        <taxon>Dikarya</taxon>
        <taxon>Ascomycota</taxon>
        <taxon>Pezizomycotina</taxon>
        <taxon>Lecanoromycetes</taxon>
        <taxon>OSLEUM clade</taxon>
        <taxon>Lecanoromycetidae</taxon>
        <taxon>Lecanorales</taxon>
        <taxon>Lecanorineae</taxon>
        <taxon>Cladoniaceae</taxon>
        <taxon>Cladonia</taxon>
    </lineage>
</organism>
<dbReference type="GO" id="GO:0016791">
    <property type="term" value="F:phosphatase activity"/>
    <property type="evidence" value="ECO:0007669"/>
    <property type="project" value="TreeGrafter"/>
</dbReference>
<dbReference type="InterPro" id="IPR029033">
    <property type="entry name" value="His_PPase_superfam"/>
</dbReference>
<dbReference type="Gene3D" id="3.40.50.1240">
    <property type="entry name" value="Phosphoglycerate mutase-like"/>
    <property type="match status" value="1"/>
</dbReference>
<evidence type="ECO:0000256" key="1">
    <source>
        <dbReference type="SAM" id="SignalP"/>
    </source>
</evidence>
<dbReference type="SMART" id="SM00855">
    <property type="entry name" value="PGAM"/>
    <property type="match status" value="1"/>
</dbReference>
<comment type="caution">
    <text evidence="2">The sequence shown here is derived from an EMBL/GenBank/DDBJ whole genome shotgun (WGS) entry which is preliminary data.</text>
</comment>
<dbReference type="PANTHER" id="PTHR48100">
    <property type="entry name" value="BROAD-SPECIFICITY PHOSPHATASE YOR283W-RELATED"/>
    <property type="match status" value="1"/>
</dbReference>
<dbReference type="EMBL" id="JAFEKC020000003">
    <property type="protein sequence ID" value="KAK0516025.1"/>
    <property type="molecule type" value="Genomic_DNA"/>
</dbReference>
<dbReference type="PANTHER" id="PTHR48100:SF32">
    <property type="entry name" value="ANCHORED PROTEIN, PUTATIVE (AFU_ORTHOLOGUE AFUA_1G10590)-RELATED"/>
    <property type="match status" value="1"/>
</dbReference>
<dbReference type="Pfam" id="PF00300">
    <property type="entry name" value="His_Phos_1"/>
    <property type="match status" value="1"/>
</dbReference>
<accession>A0AA39R725</accession>
<evidence type="ECO:0000313" key="3">
    <source>
        <dbReference type="Proteomes" id="UP001166286"/>
    </source>
</evidence>
<dbReference type="SUPFAM" id="SSF53254">
    <property type="entry name" value="Phosphoglycerate mutase-like"/>
    <property type="match status" value="1"/>
</dbReference>
<dbReference type="Proteomes" id="UP001166286">
    <property type="component" value="Unassembled WGS sequence"/>
</dbReference>
<keyword evidence="1" id="KW-0732">Signal</keyword>